<proteinExistence type="predicted"/>
<protein>
    <submittedName>
        <fullName evidence="1">Uncharacterized protein</fullName>
    </submittedName>
</protein>
<dbReference type="EMBL" id="FP476056">
    <property type="protein sequence ID" value="CAZ98458.1"/>
    <property type="molecule type" value="Genomic_DNA"/>
</dbReference>
<gene>
    <name evidence="1" type="ordered locus">zobellia_4323</name>
</gene>
<name>G0L3J2_ZOBGA</name>
<reference evidence="1 2" key="2">
    <citation type="journal article" date="2012" name="Environ. Microbiol.">
        <title>Characterization of the first alginolytic operons in a marine bacterium: from their emergence in marine Flavobacteriia to their independent transfers to marine Proteobacteria and human gut Bacteroides.</title>
        <authorList>
            <person name="Thomas F."/>
            <person name="Barbeyron T."/>
            <person name="Tonon T."/>
            <person name="Genicot S."/>
            <person name="Czjzek M."/>
            <person name="Michel G."/>
        </authorList>
    </citation>
    <scope>NUCLEOTIDE SEQUENCE [LARGE SCALE GENOMIC DNA]</scope>
    <source>
        <strain evidence="2">DSM 12802 / CCUG 47099 / CIP 106680 / NCIMB 13871 / Dsij</strain>
    </source>
</reference>
<dbReference type="AlphaFoldDB" id="G0L3J2"/>
<dbReference type="Proteomes" id="UP000008898">
    <property type="component" value="Chromosome"/>
</dbReference>
<dbReference type="HOGENOM" id="CLU_3190974_0_0_10"/>
<keyword evidence="2" id="KW-1185">Reference proteome</keyword>
<organism evidence="1 2">
    <name type="scientific">Zobellia galactanivorans (strain DSM 12802 / CCUG 47099 / CIP 106680 / NCIMB 13871 / Dsij)</name>
    <dbReference type="NCBI Taxonomy" id="63186"/>
    <lineage>
        <taxon>Bacteria</taxon>
        <taxon>Pseudomonadati</taxon>
        <taxon>Bacteroidota</taxon>
        <taxon>Flavobacteriia</taxon>
        <taxon>Flavobacteriales</taxon>
        <taxon>Flavobacteriaceae</taxon>
        <taxon>Zobellia</taxon>
    </lineage>
</organism>
<accession>G0L3J2</accession>
<dbReference type="KEGG" id="zga:ZOBELLIA_4323"/>
<reference evidence="2" key="1">
    <citation type="submission" date="2009-07" db="EMBL/GenBank/DDBJ databases">
        <title>Complete genome sequence of Zobellia galactanivorans Dsij.</title>
        <authorList>
            <consortium name="Genoscope - CEA"/>
        </authorList>
    </citation>
    <scope>NUCLEOTIDE SEQUENCE [LARGE SCALE GENOMIC DNA]</scope>
    <source>
        <strain evidence="2">DSM 12802 / CCUG 47099 / CIP 106680 / NCIMB 13871 / Dsij</strain>
    </source>
</reference>
<evidence type="ECO:0000313" key="1">
    <source>
        <dbReference type="EMBL" id="CAZ98458.1"/>
    </source>
</evidence>
<sequence length="46" mass="5175">MAGIFIRYWRLRRFTEHALCGVALKFGQGIKLGITAYIGKLCVGVF</sequence>
<evidence type="ECO:0000313" key="2">
    <source>
        <dbReference type="Proteomes" id="UP000008898"/>
    </source>
</evidence>